<keyword evidence="5" id="KW-0472">Membrane</keyword>
<organism evidence="6 7">
    <name type="scientific">Flagellimonas spongiicola</name>
    <dbReference type="NCBI Taxonomy" id="2942208"/>
    <lineage>
        <taxon>Bacteria</taxon>
        <taxon>Pseudomonadati</taxon>
        <taxon>Bacteroidota</taxon>
        <taxon>Flavobacteriia</taxon>
        <taxon>Flavobacteriales</taxon>
        <taxon>Flavobacteriaceae</taxon>
        <taxon>Flagellimonas</taxon>
    </lineage>
</organism>
<proteinExistence type="inferred from homology"/>
<dbReference type="SUPFAM" id="SSF89550">
    <property type="entry name" value="PHP domain-like"/>
    <property type="match status" value="1"/>
</dbReference>
<evidence type="ECO:0000313" key="6">
    <source>
        <dbReference type="EMBL" id="MCL6275672.1"/>
    </source>
</evidence>
<comment type="catalytic activity">
    <reaction evidence="4">
        <text>O-phospho-L-tyrosyl-[protein] + H2O = L-tyrosyl-[protein] + phosphate</text>
        <dbReference type="Rhea" id="RHEA:10684"/>
        <dbReference type="Rhea" id="RHEA-COMP:10136"/>
        <dbReference type="Rhea" id="RHEA-COMP:20101"/>
        <dbReference type="ChEBI" id="CHEBI:15377"/>
        <dbReference type="ChEBI" id="CHEBI:43474"/>
        <dbReference type="ChEBI" id="CHEBI:46858"/>
        <dbReference type="ChEBI" id="CHEBI:61978"/>
        <dbReference type="EC" id="3.1.3.48"/>
    </reaction>
</comment>
<dbReference type="Pfam" id="PF19567">
    <property type="entry name" value="CpsB_CapC"/>
    <property type="match status" value="1"/>
</dbReference>
<protein>
    <recommendedName>
        <fullName evidence="2">protein-tyrosine-phosphatase</fullName>
        <ecNumber evidence="2">3.1.3.48</ecNumber>
    </recommendedName>
</protein>
<comment type="similarity">
    <text evidence="1">Belongs to the metallo-dependent hydrolases superfamily. CpsB/CapC family.</text>
</comment>
<dbReference type="Proteomes" id="UP001203607">
    <property type="component" value="Unassembled WGS sequence"/>
</dbReference>
<name>A0ABT0PWA6_9FLAO</name>
<keyword evidence="7" id="KW-1185">Reference proteome</keyword>
<keyword evidence="5" id="KW-1133">Transmembrane helix</keyword>
<sequence>MGLEYSVLKISTIFVIQILFMFSFFQKKNYIVDNLHGLVDIHNHILPGIDDGAKTVENSIELIREFQQFGVNNFVCTPHIMHNYYDNTEQTIRNSFSLLQAELVKQQVDNVSIDFSAEHMIDDNFEEILANDAVLPLRKYHLLVEMSFLQRPLNFDRAIQNIASAGYFPILAHPERYLFLHSKFGKYEKFRKQGILFQANVLSFGGYYGTEVKRVVNKLLDNQMIDFIGSDVHRMEHLKYLKEITLPSKVLAKLEPVICETIEAFL</sequence>
<keyword evidence="5" id="KW-0812">Transmembrane</keyword>
<evidence type="ECO:0000256" key="4">
    <source>
        <dbReference type="ARBA" id="ARBA00051722"/>
    </source>
</evidence>
<evidence type="ECO:0000256" key="3">
    <source>
        <dbReference type="ARBA" id="ARBA00022801"/>
    </source>
</evidence>
<gene>
    <name evidence="6" type="ORF">M3P19_16780</name>
</gene>
<dbReference type="PANTHER" id="PTHR39181">
    <property type="entry name" value="TYROSINE-PROTEIN PHOSPHATASE YWQE"/>
    <property type="match status" value="1"/>
</dbReference>
<comment type="caution">
    <text evidence="6">The sequence shown here is derived from an EMBL/GenBank/DDBJ whole genome shotgun (WGS) entry which is preliminary data.</text>
</comment>
<evidence type="ECO:0000256" key="5">
    <source>
        <dbReference type="SAM" id="Phobius"/>
    </source>
</evidence>
<dbReference type="EMBL" id="JAMFMA010000006">
    <property type="protein sequence ID" value="MCL6275672.1"/>
    <property type="molecule type" value="Genomic_DNA"/>
</dbReference>
<evidence type="ECO:0000313" key="7">
    <source>
        <dbReference type="Proteomes" id="UP001203607"/>
    </source>
</evidence>
<keyword evidence="3" id="KW-0378">Hydrolase</keyword>
<feature type="transmembrane region" description="Helical" evidence="5">
    <location>
        <begin position="6"/>
        <end position="25"/>
    </location>
</feature>
<reference evidence="6 7" key="1">
    <citation type="submission" date="2022-05" db="EMBL/GenBank/DDBJ databases">
        <authorList>
            <person name="Park J.-S."/>
        </authorList>
    </citation>
    <scope>NUCLEOTIDE SEQUENCE [LARGE SCALE GENOMIC DNA]</scope>
    <source>
        <strain evidence="6 7">2012CJ35-5</strain>
    </source>
</reference>
<dbReference type="Gene3D" id="3.20.20.140">
    <property type="entry name" value="Metal-dependent hydrolases"/>
    <property type="match status" value="1"/>
</dbReference>
<dbReference type="InterPro" id="IPR016195">
    <property type="entry name" value="Pol/histidinol_Pase-like"/>
</dbReference>
<dbReference type="PANTHER" id="PTHR39181:SF1">
    <property type="entry name" value="TYROSINE-PROTEIN PHOSPHATASE YWQE"/>
    <property type="match status" value="1"/>
</dbReference>
<accession>A0ABT0PWA6</accession>
<evidence type="ECO:0000256" key="2">
    <source>
        <dbReference type="ARBA" id="ARBA00013064"/>
    </source>
</evidence>
<dbReference type="RefSeq" id="WP_249658859.1">
    <property type="nucleotide sequence ID" value="NZ_JAMFMA010000006.1"/>
</dbReference>
<evidence type="ECO:0000256" key="1">
    <source>
        <dbReference type="ARBA" id="ARBA00005750"/>
    </source>
</evidence>
<dbReference type="InterPro" id="IPR016667">
    <property type="entry name" value="Caps_polysacc_synth_CpsB/CapC"/>
</dbReference>
<dbReference type="EC" id="3.1.3.48" evidence="2"/>